<proteinExistence type="predicted"/>
<reference evidence="1 2" key="1">
    <citation type="submission" date="2019-04" db="EMBL/GenBank/DDBJ databases">
        <title>An improved genome assembly and genetic linkage map for asparagus bean, Vigna unguiculata ssp. sesquipedialis.</title>
        <authorList>
            <person name="Xia Q."/>
            <person name="Zhang R."/>
            <person name="Dong Y."/>
        </authorList>
    </citation>
    <scope>NUCLEOTIDE SEQUENCE [LARGE SCALE GENOMIC DNA]</scope>
    <source>
        <tissue evidence="1">Leaf</tissue>
    </source>
</reference>
<dbReference type="Proteomes" id="UP000501690">
    <property type="component" value="Linkage Group LG4"/>
</dbReference>
<sequence>MFFLHPSLRCDGHCHQCGQVEQVQFPNYGVEVVGCLLGRALLFRTLRGGHGEAAGVVVVDMVPFRFNTISVNNAISMGTKGHFHGEKAIEKSTDCDFSRQKGEAKTIRNNDPRKLHCCKS</sequence>
<evidence type="ECO:0000313" key="2">
    <source>
        <dbReference type="Proteomes" id="UP000501690"/>
    </source>
</evidence>
<protein>
    <submittedName>
        <fullName evidence="1">Uncharacterized protein</fullName>
    </submittedName>
</protein>
<keyword evidence="2" id="KW-1185">Reference proteome</keyword>
<organism evidence="1 2">
    <name type="scientific">Vigna unguiculata</name>
    <name type="common">Cowpea</name>
    <dbReference type="NCBI Taxonomy" id="3917"/>
    <lineage>
        <taxon>Eukaryota</taxon>
        <taxon>Viridiplantae</taxon>
        <taxon>Streptophyta</taxon>
        <taxon>Embryophyta</taxon>
        <taxon>Tracheophyta</taxon>
        <taxon>Spermatophyta</taxon>
        <taxon>Magnoliopsida</taxon>
        <taxon>eudicotyledons</taxon>
        <taxon>Gunneridae</taxon>
        <taxon>Pentapetalae</taxon>
        <taxon>rosids</taxon>
        <taxon>fabids</taxon>
        <taxon>Fabales</taxon>
        <taxon>Fabaceae</taxon>
        <taxon>Papilionoideae</taxon>
        <taxon>50 kb inversion clade</taxon>
        <taxon>NPAAA clade</taxon>
        <taxon>indigoferoid/millettioid clade</taxon>
        <taxon>Phaseoleae</taxon>
        <taxon>Vigna</taxon>
    </lineage>
</organism>
<gene>
    <name evidence="1" type="ORF">DEO72_LG4g982</name>
</gene>
<name>A0A4D6LNC5_VIGUN</name>
<accession>A0A4D6LNC5</accession>
<dbReference type="AlphaFoldDB" id="A0A4D6LNC5"/>
<evidence type="ECO:0000313" key="1">
    <source>
        <dbReference type="EMBL" id="QCD90030.1"/>
    </source>
</evidence>
<dbReference type="EMBL" id="CP039348">
    <property type="protein sequence ID" value="QCD90030.1"/>
    <property type="molecule type" value="Genomic_DNA"/>
</dbReference>